<dbReference type="InterPro" id="IPR036291">
    <property type="entry name" value="NAD(P)-bd_dom_sf"/>
</dbReference>
<dbReference type="Gene3D" id="3.40.50.720">
    <property type="entry name" value="NAD(P)-binding Rossmann-like Domain"/>
    <property type="match status" value="2"/>
</dbReference>
<dbReference type="CDD" id="cd12167">
    <property type="entry name" value="2-Hacid_dh_8"/>
    <property type="match status" value="1"/>
</dbReference>
<feature type="domain" description="D-isomer specific 2-hydroxyacid dehydrogenase NAD-binding" evidence="5">
    <location>
        <begin position="142"/>
        <end position="304"/>
    </location>
</feature>
<comment type="caution">
    <text evidence="6">The sequence shown here is derived from an EMBL/GenBank/DDBJ whole genome shotgun (WGS) entry which is preliminary data.</text>
</comment>
<dbReference type="AlphaFoldDB" id="A0A087M5N9"/>
<sequence length="344" mass="37025">MYEARDRTGRKPILGFAYDPSLTRGVYSDDALARLSAFCDIPDPRPVRSFEHAESRELLAGVNILATGWGCPKLDIAALRAMPKLAMVAHGAGTVKNFISPAIYEAGIAVTNAVAANAVPVAEFTLASILLANKRVLFLRDLYRETREGLQRHPVMESSLGNYRKTIGIVGASHIGRLVLDLLRPFDFTVLLADPYLSADAARALGAKLVPLDDLLAQSDVVSLHAPALASTRHMIDARRLALLGDGTTFINTARGSLVDQDSLTAELVSGRIDAVIDVTEPEVLPAGSPLYDLPNVLLTPHIAGAVGMERERLGDMAVDEIERFVTGQPLRHAIDPALLEKIA</sequence>
<evidence type="ECO:0000313" key="7">
    <source>
        <dbReference type="Proteomes" id="UP000028981"/>
    </source>
</evidence>
<keyword evidence="1 3" id="KW-0560">Oxidoreductase</keyword>
<dbReference type="GO" id="GO:0016618">
    <property type="term" value="F:hydroxypyruvate reductase [NAD(P)H] activity"/>
    <property type="evidence" value="ECO:0007669"/>
    <property type="project" value="TreeGrafter"/>
</dbReference>
<dbReference type="OrthoDB" id="9793626at2"/>
<keyword evidence="2" id="KW-0520">NAD</keyword>
<gene>
    <name evidence="6" type="ORF">JP75_04290</name>
</gene>
<dbReference type="RefSeq" id="WP_035079655.1">
    <property type="nucleotide sequence ID" value="NZ_JQGC01000003.1"/>
</dbReference>
<dbReference type="GO" id="GO:0051287">
    <property type="term" value="F:NAD binding"/>
    <property type="evidence" value="ECO:0007669"/>
    <property type="project" value="InterPro"/>
</dbReference>
<evidence type="ECO:0000259" key="4">
    <source>
        <dbReference type="Pfam" id="PF00389"/>
    </source>
</evidence>
<dbReference type="SUPFAM" id="SSF51735">
    <property type="entry name" value="NAD(P)-binding Rossmann-fold domains"/>
    <property type="match status" value="1"/>
</dbReference>
<dbReference type="GO" id="GO:0005829">
    <property type="term" value="C:cytosol"/>
    <property type="evidence" value="ECO:0007669"/>
    <property type="project" value="TreeGrafter"/>
</dbReference>
<dbReference type="InterPro" id="IPR029753">
    <property type="entry name" value="D-isomer_DH_CS"/>
</dbReference>
<name>A0A087M5N9_9HYPH</name>
<dbReference type="InterPro" id="IPR006139">
    <property type="entry name" value="D-isomer_2_OHA_DH_cat_dom"/>
</dbReference>
<comment type="similarity">
    <text evidence="3">Belongs to the D-isomer specific 2-hydroxyacid dehydrogenase family.</text>
</comment>
<dbReference type="InterPro" id="IPR050223">
    <property type="entry name" value="D-isomer_2-hydroxyacid_DH"/>
</dbReference>
<keyword evidence="7" id="KW-1185">Reference proteome</keyword>
<feature type="domain" description="D-isomer specific 2-hydroxyacid dehydrogenase catalytic" evidence="4">
    <location>
        <begin position="72"/>
        <end position="335"/>
    </location>
</feature>
<dbReference type="InterPro" id="IPR006140">
    <property type="entry name" value="D-isomer_DH_NAD-bd"/>
</dbReference>
<reference evidence="6 7" key="1">
    <citation type="submission" date="2014-08" db="EMBL/GenBank/DDBJ databases">
        <authorList>
            <person name="Hassan Y.I."/>
            <person name="Lepp D."/>
            <person name="Zhou T."/>
        </authorList>
    </citation>
    <scope>NUCLEOTIDE SEQUENCE [LARGE SCALE GENOMIC DNA]</scope>
    <source>
        <strain evidence="6 7">IFO13584</strain>
    </source>
</reference>
<dbReference type="Pfam" id="PF00389">
    <property type="entry name" value="2-Hacid_dh"/>
    <property type="match status" value="1"/>
</dbReference>
<evidence type="ECO:0000256" key="2">
    <source>
        <dbReference type="ARBA" id="ARBA00023027"/>
    </source>
</evidence>
<evidence type="ECO:0000259" key="5">
    <source>
        <dbReference type="Pfam" id="PF02826"/>
    </source>
</evidence>
<accession>A0A087M5N9</accession>
<dbReference type="PROSITE" id="PS00670">
    <property type="entry name" value="D_2_HYDROXYACID_DH_2"/>
    <property type="match status" value="1"/>
</dbReference>
<dbReference type="Proteomes" id="UP000028981">
    <property type="component" value="Unassembled WGS sequence"/>
</dbReference>
<organism evidence="6 7">
    <name type="scientific">Devosia riboflavina</name>
    <dbReference type="NCBI Taxonomy" id="46914"/>
    <lineage>
        <taxon>Bacteria</taxon>
        <taxon>Pseudomonadati</taxon>
        <taxon>Pseudomonadota</taxon>
        <taxon>Alphaproteobacteria</taxon>
        <taxon>Hyphomicrobiales</taxon>
        <taxon>Devosiaceae</taxon>
        <taxon>Devosia</taxon>
    </lineage>
</organism>
<evidence type="ECO:0000256" key="1">
    <source>
        <dbReference type="ARBA" id="ARBA00023002"/>
    </source>
</evidence>
<evidence type="ECO:0000256" key="3">
    <source>
        <dbReference type="RuleBase" id="RU003719"/>
    </source>
</evidence>
<dbReference type="EMBL" id="JQGC01000003">
    <property type="protein sequence ID" value="KFL32192.1"/>
    <property type="molecule type" value="Genomic_DNA"/>
</dbReference>
<evidence type="ECO:0000313" key="6">
    <source>
        <dbReference type="EMBL" id="KFL32192.1"/>
    </source>
</evidence>
<dbReference type="Pfam" id="PF02826">
    <property type="entry name" value="2-Hacid_dh_C"/>
    <property type="match status" value="1"/>
</dbReference>
<dbReference type="SUPFAM" id="SSF52283">
    <property type="entry name" value="Formate/glycerate dehydrogenase catalytic domain-like"/>
    <property type="match status" value="1"/>
</dbReference>
<dbReference type="PANTHER" id="PTHR10996:SF178">
    <property type="entry name" value="2-HYDROXYACID DEHYDROGENASE YGL185C-RELATED"/>
    <property type="match status" value="1"/>
</dbReference>
<protein>
    <submittedName>
        <fullName evidence="6">2-hydroxyacid dehydrogenase</fullName>
    </submittedName>
</protein>
<dbReference type="GO" id="GO:0030267">
    <property type="term" value="F:glyoxylate reductase (NADPH) activity"/>
    <property type="evidence" value="ECO:0007669"/>
    <property type="project" value="TreeGrafter"/>
</dbReference>
<dbReference type="PANTHER" id="PTHR10996">
    <property type="entry name" value="2-HYDROXYACID DEHYDROGENASE-RELATED"/>
    <property type="match status" value="1"/>
</dbReference>
<proteinExistence type="inferred from homology"/>
<dbReference type="STRING" id="46914.JP75_04290"/>